<proteinExistence type="predicted"/>
<protein>
    <submittedName>
        <fullName evidence="1">Uncharacterized protein</fullName>
    </submittedName>
</protein>
<organism evidence="1 2">
    <name type="scientific">Maritimibacter dapengensis</name>
    <dbReference type="NCBI Taxonomy" id="2836868"/>
    <lineage>
        <taxon>Bacteria</taxon>
        <taxon>Pseudomonadati</taxon>
        <taxon>Pseudomonadota</taxon>
        <taxon>Alphaproteobacteria</taxon>
        <taxon>Rhodobacterales</taxon>
        <taxon>Roseobacteraceae</taxon>
        <taxon>Maritimibacter</taxon>
    </lineage>
</organism>
<gene>
    <name evidence="1" type="ORF">KJP28_17865</name>
</gene>
<reference evidence="1 2" key="1">
    <citation type="submission" date="2021-05" db="EMBL/GenBank/DDBJ databases">
        <title>Culturable bacteria isolated from Daya Bay.</title>
        <authorList>
            <person name="Zheng W."/>
            <person name="Yu S."/>
            <person name="Huang Y."/>
        </authorList>
    </citation>
    <scope>NUCLEOTIDE SEQUENCE [LARGE SCALE GENOMIC DNA]</scope>
    <source>
        <strain evidence="1 2">DP4N28-5</strain>
    </source>
</reference>
<dbReference type="Proteomes" id="UP000756530">
    <property type="component" value="Unassembled WGS sequence"/>
</dbReference>
<accession>A0ABS6T697</accession>
<sequence>MSSATFTHAGIIEQACNASERQARTATLCACIQAVADQVLTPAEQKRGAAFFKDPHSSQETRTSDDPADEVFWLKWKSYGEAATELCR</sequence>
<evidence type="ECO:0000313" key="1">
    <source>
        <dbReference type="EMBL" id="MBV7380797.1"/>
    </source>
</evidence>
<comment type="caution">
    <text evidence="1">The sequence shown here is derived from an EMBL/GenBank/DDBJ whole genome shotgun (WGS) entry which is preliminary data.</text>
</comment>
<keyword evidence="2" id="KW-1185">Reference proteome</keyword>
<evidence type="ECO:0000313" key="2">
    <source>
        <dbReference type="Proteomes" id="UP000756530"/>
    </source>
</evidence>
<dbReference type="EMBL" id="JAHUZE010000004">
    <property type="protein sequence ID" value="MBV7380797.1"/>
    <property type="molecule type" value="Genomic_DNA"/>
</dbReference>
<name>A0ABS6T697_9RHOB</name>